<feature type="region of interest" description="Disordered" evidence="7">
    <location>
        <begin position="123"/>
        <end position="153"/>
    </location>
</feature>
<feature type="domain" description="BZIP" evidence="8">
    <location>
        <begin position="154"/>
        <end position="217"/>
    </location>
</feature>
<keyword evidence="10" id="KW-1185">Reference proteome</keyword>
<evidence type="ECO:0000256" key="3">
    <source>
        <dbReference type="ARBA" id="ARBA00023015"/>
    </source>
</evidence>
<evidence type="ECO:0000256" key="1">
    <source>
        <dbReference type="ARBA" id="ARBA00004123"/>
    </source>
</evidence>
<dbReference type="FunCoup" id="A0A7J7CU33">
    <property type="interactions" value="510"/>
</dbReference>
<sequence>MRLDLERRCVSSSSCSSPCSSSADRLVKSELEAAEALADFAHLVKRESGGESGGQWGSKGKRAKKRVASESPPRDSGLNPIDSVRSRSDLGQDPVYQEQWESETTCKNLMRNPVKSEQYEESLKPSLLCSGPSGSHASYGGSRGRQQLTEEEKEARRLRRVLANRESARQTIRRRQALCQELTRKEADLLWENANLNKEKEVALKEYQNLETTNKKLKAKMAKFVKMELDETKGEPKSADVQMPTHPTTEPPFLLYNQHPFQSLCWPSILQSSNPLSSPSLAPSNIPLPAIEKLGSLRPENSMNLNGPITSICVLPSPWFFPFPDHGNGVHPEPSSVFKNVHDKTAVDNCSNASSSSESILHAQNHLSSFPIKVKSEPSHSTEARFSADLNEIPPELPAEGGDQRAGPQANKMILTPRVLSTPSQTFTVKHEKATPSPPVPSTNSISSKATDRVSSLTERSIDLVNYSTKKLADTVAAAEARKRRKELTKLKNLYGRQCRMNC</sequence>
<dbReference type="GO" id="GO:0003700">
    <property type="term" value="F:DNA-binding transcription factor activity"/>
    <property type="evidence" value="ECO:0007669"/>
    <property type="project" value="InterPro"/>
</dbReference>
<dbReference type="InterPro" id="IPR045314">
    <property type="entry name" value="bZIP_plant_GBF1"/>
</dbReference>
<feature type="compositionally biased region" description="Low complexity" evidence="7">
    <location>
        <begin position="11"/>
        <end position="22"/>
    </location>
</feature>
<dbReference type="EMBL" id="JAAARO010000013">
    <property type="protein sequence ID" value="KAF5737469.1"/>
    <property type="molecule type" value="Genomic_DNA"/>
</dbReference>
<comment type="caution">
    <text evidence="9">The sequence shown here is derived from an EMBL/GenBank/DDBJ whole genome shotgun (WGS) entry which is preliminary data.</text>
</comment>
<evidence type="ECO:0000256" key="2">
    <source>
        <dbReference type="ARBA" id="ARBA00007163"/>
    </source>
</evidence>
<keyword evidence="3" id="KW-0805">Transcription regulation</keyword>
<dbReference type="InterPro" id="IPR044827">
    <property type="entry name" value="GBF-like"/>
</dbReference>
<evidence type="ECO:0000259" key="8">
    <source>
        <dbReference type="PROSITE" id="PS50217"/>
    </source>
</evidence>
<feature type="region of interest" description="Disordered" evidence="7">
    <location>
        <begin position="429"/>
        <end position="457"/>
    </location>
</feature>
<dbReference type="CDD" id="cd14702">
    <property type="entry name" value="bZIP_plant_GBF1"/>
    <property type="match status" value="1"/>
</dbReference>
<evidence type="ECO:0000313" key="9">
    <source>
        <dbReference type="EMBL" id="KAF5737469.1"/>
    </source>
</evidence>
<keyword evidence="6" id="KW-0539">Nucleus</keyword>
<dbReference type="PANTHER" id="PTHR45967:SF28">
    <property type="entry name" value="BASIC-LEUCINE ZIPPER (BZIP) TRANSCRIPTION FACTOR FAMILY PROTEIN"/>
    <property type="match status" value="1"/>
</dbReference>
<evidence type="ECO:0000256" key="6">
    <source>
        <dbReference type="ARBA" id="ARBA00023242"/>
    </source>
</evidence>
<name>A0A7J7CU33_TRIWF</name>
<evidence type="ECO:0000256" key="5">
    <source>
        <dbReference type="ARBA" id="ARBA00023163"/>
    </source>
</evidence>
<dbReference type="InParanoid" id="A0A7J7CU33"/>
<reference evidence="9 10" key="1">
    <citation type="journal article" date="2020" name="Nat. Commun.">
        <title>Genome of Tripterygium wilfordii and identification of cytochrome P450 involved in triptolide biosynthesis.</title>
        <authorList>
            <person name="Tu L."/>
            <person name="Su P."/>
            <person name="Zhang Z."/>
            <person name="Gao L."/>
            <person name="Wang J."/>
            <person name="Hu T."/>
            <person name="Zhou J."/>
            <person name="Zhang Y."/>
            <person name="Zhao Y."/>
            <person name="Liu Y."/>
            <person name="Song Y."/>
            <person name="Tong Y."/>
            <person name="Lu Y."/>
            <person name="Yang J."/>
            <person name="Xu C."/>
            <person name="Jia M."/>
            <person name="Peters R.J."/>
            <person name="Huang L."/>
            <person name="Gao W."/>
        </authorList>
    </citation>
    <scope>NUCLEOTIDE SEQUENCE [LARGE SCALE GENOMIC DNA]</scope>
    <source>
        <strain evidence="10">cv. XIE 37</strain>
        <tissue evidence="9">Leaf</tissue>
    </source>
</reference>
<feature type="compositionally biased region" description="Polar residues" evidence="7">
    <location>
        <begin position="442"/>
        <end position="457"/>
    </location>
</feature>
<evidence type="ECO:0000313" key="10">
    <source>
        <dbReference type="Proteomes" id="UP000593562"/>
    </source>
</evidence>
<gene>
    <name evidence="9" type="ORF">HS088_TW13G00350</name>
</gene>
<protein>
    <recommendedName>
        <fullName evidence="8">BZIP domain-containing protein</fullName>
    </recommendedName>
</protein>
<keyword evidence="4" id="KW-0238">DNA-binding</keyword>
<evidence type="ECO:0000256" key="4">
    <source>
        <dbReference type="ARBA" id="ARBA00023125"/>
    </source>
</evidence>
<feature type="region of interest" description="Disordered" evidence="7">
    <location>
        <begin position="47"/>
        <end position="92"/>
    </location>
</feature>
<evidence type="ECO:0000256" key="7">
    <source>
        <dbReference type="SAM" id="MobiDB-lite"/>
    </source>
</evidence>
<dbReference type="PANTHER" id="PTHR45967">
    <property type="entry name" value="G-BOX-BINDING FACTOR 3-RELATED"/>
    <property type="match status" value="1"/>
</dbReference>
<comment type="similarity">
    <text evidence="2">Belongs to the bZIP family.</text>
</comment>
<comment type="subcellular location">
    <subcellularLocation>
        <location evidence="1">Nucleus</location>
    </subcellularLocation>
</comment>
<dbReference type="SMART" id="SM00338">
    <property type="entry name" value="BRLZ"/>
    <property type="match status" value="1"/>
</dbReference>
<dbReference type="PROSITE" id="PS50217">
    <property type="entry name" value="BZIP"/>
    <property type="match status" value="1"/>
</dbReference>
<dbReference type="OrthoDB" id="1928614at2759"/>
<dbReference type="AlphaFoldDB" id="A0A7J7CU33"/>
<dbReference type="GO" id="GO:0043565">
    <property type="term" value="F:sequence-specific DNA binding"/>
    <property type="evidence" value="ECO:0007669"/>
    <property type="project" value="InterPro"/>
</dbReference>
<organism evidence="9 10">
    <name type="scientific">Tripterygium wilfordii</name>
    <name type="common">Thunder God vine</name>
    <dbReference type="NCBI Taxonomy" id="458696"/>
    <lineage>
        <taxon>Eukaryota</taxon>
        <taxon>Viridiplantae</taxon>
        <taxon>Streptophyta</taxon>
        <taxon>Embryophyta</taxon>
        <taxon>Tracheophyta</taxon>
        <taxon>Spermatophyta</taxon>
        <taxon>Magnoliopsida</taxon>
        <taxon>eudicotyledons</taxon>
        <taxon>Gunneridae</taxon>
        <taxon>Pentapetalae</taxon>
        <taxon>rosids</taxon>
        <taxon>fabids</taxon>
        <taxon>Celastrales</taxon>
        <taxon>Celastraceae</taxon>
        <taxon>Tripterygium</taxon>
    </lineage>
</organism>
<dbReference type="Proteomes" id="UP000593562">
    <property type="component" value="Unassembled WGS sequence"/>
</dbReference>
<accession>A0A7J7CU33</accession>
<dbReference type="GO" id="GO:0005634">
    <property type="term" value="C:nucleus"/>
    <property type="evidence" value="ECO:0007669"/>
    <property type="project" value="UniProtKB-SubCell"/>
</dbReference>
<keyword evidence="5" id="KW-0804">Transcription</keyword>
<proteinExistence type="inferred from homology"/>
<dbReference type="InterPro" id="IPR004827">
    <property type="entry name" value="bZIP"/>
</dbReference>
<feature type="region of interest" description="Disordered" evidence="7">
    <location>
        <begin position="1"/>
        <end position="22"/>
    </location>
</feature>